<feature type="transmembrane region" description="Helical" evidence="9">
    <location>
        <begin position="20"/>
        <end position="42"/>
    </location>
</feature>
<evidence type="ECO:0000313" key="11">
    <source>
        <dbReference type="EMBL" id="AIU93809.1"/>
    </source>
</evidence>
<dbReference type="EMBL" id="KJ605395">
    <property type="protein sequence ID" value="AIU93809.1"/>
    <property type="molecule type" value="Genomic_DNA"/>
</dbReference>
<evidence type="ECO:0000259" key="10">
    <source>
        <dbReference type="PROSITE" id="PS50928"/>
    </source>
</evidence>
<protein>
    <recommendedName>
        <fullName evidence="10">ABC transmembrane type-1 domain-containing protein</fullName>
    </recommendedName>
</protein>
<keyword evidence="5 9" id="KW-0812">Transmembrane</keyword>
<keyword evidence="4" id="KW-1003">Cell membrane</keyword>
<keyword evidence="3 9" id="KW-0813">Transport</keyword>
<accession>A0A097SQK9</accession>
<dbReference type="GO" id="GO:0043190">
    <property type="term" value="C:ATP-binding cassette (ABC) transporter complex"/>
    <property type="evidence" value="ECO:0007669"/>
    <property type="project" value="InterPro"/>
</dbReference>
<evidence type="ECO:0000256" key="7">
    <source>
        <dbReference type="ARBA" id="ARBA00022989"/>
    </source>
</evidence>
<feature type="transmembrane region" description="Helical" evidence="9">
    <location>
        <begin position="85"/>
        <end position="105"/>
    </location>
</feature>
<keyword evidence="8 9" id="KW-0472">Membrane</keyword>
<evidence type="ECO:0000256" key="1">
    <source>
        <dbReference type="ARBA" id="ARBA00004651"/>
    </source>
</evidence>
<dbReference type="GO" id="GO:0006865">
    <property type="term" value="P:amino acid transport"/>
    <property type="evidence" value="ECO:0007669"/>
    <property type="project" value="UniProtKB-KW"/>
</dbReference>
<organism evidence="11">
    <name type="scientific">Rhodococcus sp. NS1</name>
    <dbReference type="NCBI Taxonomy" id="402236"/>
    <lineage>
        <taxon>Bacteria</taxon>
        <taxon>Bacillati</taxon>
        <taxon>Actinomycetota</taxon>
        <taxon>Actinomycetes</taxon>
        <taxon>Mycobacteriales</taxon>
        <taxon>Nocardiaceae</taxon>
        <taxon>Rhodococcus</taxon>
    </lineage>
</organism>
<evidence type="ECO:0000256" key="5">
    <source>
        <dbReference type="ARBA" id="ARBA00022692"/>
    </source>
</evidence>
<geneLocation type="plasmid" evidence="11">
    <name>pNSL1</name>
</geneLocation>
<gene>
    <name evidence="11" type="ORF">LRS1606.375</name>
</gene>
<evidence type="ECO:0000256" key="8">
    <source>
        <dbReference type="ARBA" id="ARBA00023136"/>
    </source>
</evidence>
<evidence type="ECO:0000256" key="2">
    <source>
        <dbReference type="ARBA" id="ARBA00010072"/>
    </source>
</evidence>
<reference evidence="11" key="1">
    <citation type="submission" date="2014-03" db="EMBL/GenBank/DDBJ databases">
        <authorList>
            <person name="Zhang G."/>
            <person name="Zhu L."/>
            <person name="Fang P."/>
        </authorList>
    </citation>
    <scope>NUCLEOTIDE SEQUENCE</scope>
    <source>
        <strain evidence="11">NS1</strain>
        <plasmid evidence="11">pNSL1</plasmid>
    </source>
</reference>
<feature type="domain" description="ABC transmembrane type-1" evidence="10">
    <location>
        <begin position="16"/>
        <end position="205"/>
    </location>
</feature>
<keyword evidence="7 9" id="KW-1133">Transmembrane helix</keyword>
<dbReference type="PROSITE" id="PS50928">
    <property type="entry name" value="ABC_TM1"/>
    <property type="match status" value="1"/>
</dbReference>
<feature type="transmembrane region" description="Helical" evidence="9">
    <location>
        <begin position="54"/>
        <end position="73"/>
    </location>
</feature>
<dbReference type="InterPro" id="IPR000515">
    <property type="entry name" value="MetI-like"/>
</dbReference>
<dbReference type="PANTHER" id="PTHR30614">
    <property type="entry name" value="MEMBRANE COMPONENT OF AMINO ACID ABC TRANSPORTER"/>
    <property type="match status" value="1"/>
</dbReference>
<evidence type="ECO:0000256" key="9">
    <source>
        <dbReference type="RuleBase" id="RU363032"/>
    </source>
</evidence>
<dbReference type="AlphaFoldDB" id="A0A097SQK9"/>
<keyword evidence="6" id="KW-0029">Amino-acid transport</keyword>
<comment type="subcellular location">
    <subcellularLocation>
        <location evidence="1 9">Cell membrane</location>
        <topology evidence="1 9">Multi-pass membrane protein</topology>
    </subcellularLocation>
</comment>
<dbReference type="Gene3D" id="1.10.3720.10">
    <property type="entry name" value="MetI-like"/>
    <property type="match status" value="1"/>
</dbReference>
<name>A0A097SQK9_9NOCA</name>
<dbReference type="PANTHER" id="PTHR30614:SF37">
    <property type="entry name" value="AMINO-ACID ABC TRANSPORTER PERMEASE PROTEIN YHDX-RELATED"/>
    <property type="match status" value="1"/>
</dbReference>
<comment type="similarity">
    <text evidence="2">Belongs to the binding-protein-dependent transport system permease family. HisMQ subfamily.</text>
</comment>
<dbReference type="Pfam" id="PF00528">
    <property type="entry name" value="BPD_transp_1"/>
    <property type="match status" value="1"/>
</dbReference>
<sequence>MISVLTDNWELFRDGFLTTIKLFLIAGTLSLALGTLLAACRVSSIPTLRTVSTAYVNGVRSTPLTLIFAFLIFAGPKIGLDFSSFFWSAIAALTLYTASFVCEVIRAGMNTIPLGQAEAARAIGLSHTQVLRIVIIPQSFKVIVPPMGSVAIALLKNTTIAAGFSVAEAGAIPAAMAERGENQMATLVWIALGFLLLVTPLALGQRWAERKLAVPA</sequence>
<keyword evidence="11" id="KW-0614">Plasmid</keyword>
<evidence type="ECO:0000256" key="4">
    <source>
        <dbReference type="ARBA" id="ARBA00022475"/>
    </source>
</evidence>
<dbReference type="InterPro" id="IPR043429">
    <property type="entry name" value="ArtM/GltK/GlnP/TcyL/YhdX-like"/>
</dbReference>
<dbReference type="GO" id="GO:0022857">
    <property type="term" value="F:transmembrane transporter activity"/>
    <property type="evidence" value="ECO:0007669"/>
    <property type="project" value="InterPro"/>
</dbReference>
<feature type="transmembrane region" description="Helical" evidence="9">
    <location>
        <begin position="184"/>
        <end position="203"/>
    </location>
</feature>
<dbReference type="SUPFAM" id="SSF161098">
    <property type="entry name" value="MetI-like"/>
    <property type="match status" value="1"/>
</dbReference>
<dbReference type="NCBIfam" id="TIGR01726">
    <property type="entry name" value="HEQRo_perm_3TM"/>
    <property type="match status" value="1"/>
</dbReference>
<evidence type="ECO:0000256" key="6">
    <source>
        <dbReference type="ARBA" id="ARBA00022970"/>
    </source>
</evidence>
<dbReference type="InterPro" id="IPR035906">
    <property type="entry name" value="MetI-like_sf"/>
</dbReference>
<proteinExistence type="inferred from homology"/>
<evidence type="ECO:0000256" key="3">
    <source>
        <dbReference type="ARBA" id="ARBA00022448"/>
    </source>
</evidence>
<dbReference type="InterPro" id="IPR010065">
    <property type="entry name" value="AA_ABC_transptr_permease_3TM"/>
</dbReference>
<dbReference type="CDD" id="cd06261">
    <property type="entry name" value="TM_PBP2"/>
    <property type="match status" value="1"/>
</dbReference>